<evidence type="ECO:0000256" key="3">
    <source>
        <dbReference type="ARBA" id="ARBA00022705"/>
    </source>
</evidence>
<dbReference type="Gene3D" id="1.10.1750.10">
    <property type="match status" value="1"/>
</dbReference>
<dbReference type="GO" id="GO:0006275">
    <property type="term" value="P:regulation of DNA replication"/>
    <property type="evidence" value="ECO:0007669"/>
    <property type="project" value="UniProtKB-UniRule"/>
</dbReference>
<dbReference type="PANTHER" id="PTHR30050">
    <property type="entry name" value="CHROMOSOMAL REPLICATION INITIATOR PROTEIN DNAA"/>
    <property type="match status" value="1"/>
</dbReference>
<dbReference type="InterPro" id="IPR010921">
    <property type="entry name" value="Trp_repressor/repl_initiator"/>
</dbReference>
<dbReference type="InterPro" id="IPR013159">
    <property type="entry name" value="DnaA_C"/>
</dbReference>
<evidence type="ECO:0000256" key="5">
    <source>
        <dbReference type="ARBA" id="ARBA00022840"/>
    </source>
</evidence>
<comment type="caution">
    <text evidence="8">Lacks conserved residue(s) required for the propagation of feature annotation.</text>
</comment>
<dbReference type="GO" id="GO:0008289">
    <property type="term" value="F:lipid binding"/>
    <property type="evidence" value="ECO:0007669"/>
    <property type="project" value="UniProtKB-KW"/>
</dbReference>
<keyword evidence="7 8" id="KW-0238">DNA-binding</keyword>
<sequence length="386" mass="43947">MARKKMVELDLFAEQEPAPEPEKTAPAAPPEKKSPASLSQKPFVTNLSPRYTFDNFVVGNSNRFAKAAAMAVANNPAFAYNPFFLFSDSGLGKTHLMNAIGNQIRKNHPDMKILYISSETFTNELIESVEHNRLEAFREKYRSIDVLLIDDIQFLRNRESTQEEFFHTFNTLEKANKQIIISSDRPPAELDTLEERMISRFNSGLTADIQHPDLETRMAILQNLAHTDKVPFPNDVILLIASSITSNIRELEGAYNRVCAYSTVSKEPITLELCRSALKELNLLDTPQFVTVDAIQQQVADHFRLHRAELIEKKRTRRVAVPRMIAIYLTKEMAGLSLKKIGECFGGRDHSTIIHACEKIQKDRQEDPKLNREIDALILELKNRKP</sequence>
<dbReference type="SMART" id="SM00382">
    <property type="entry name" value="AAA"/>
    <property type="match status" value="1"/>
</dbReference>
<dbReference type="GO" id="GO:0005524">
    <property type="term" value="F:ATP binding"/>
    <property type="evidence" value="ECO:0007669"/>
    <property type="project" value="UniProtKB-UniRule"/>
</dbReference>
<dbReference type="InterPro" id="IPR003593">
    <property type="entry name" value="AAA+_ATPase"/>
</dbReference>
<dbReference type="GO" id="GO:0003688">
    <property type="term" value="F:DNA replication origin binding"/>
    <property type="evidence" value="ECO:0007669"/>
    <property type="project" value="UniProtKB-UniRule"/>
</dbReference>
<feature type="domain" description="Chromosomal replication initiator DnaA C-terminal" evidence="14">
    <location>
        <begin position="291"/>
        <end position="360"/>
    </location>
</feature>
<evidence type="ECO:0000313" key="15">
    <source>
        <dbReference type="EMBL" id="SDW86151.1"/>
    </source>
</evidence>
<dbReference type="Pfam" id="PF00308">
    <property type="entry name" value="Bac_DnaA"/>
    <property type="match status" value="1"/>
</dbReference>
<dbReference type="PANTHER" id="PTHR30050:SF2">
    <property type="entry name" value="CHROMOSOMAL REPLICATION INITIATOR PROTEIN DNAA"/>
    <property type="match status" value="1"/>
</dbReference>
<dbReference type="InterPro" id="IPR013317">
    <property type="entry name" value="DnaA_dom"/>
</dbReference>
<dbReference type="InterPro" id="IPR001957">
    <property type="entry name" value="Chromosome_initiator_DnaA"/>
</dbReference>
<dbReference type="PROSITE" id="PS01008">
    <property type="entry name" value="DNAA"/>
    <property type="match status" value="1"/>
</dbReference>
<keyword evidence="4 8" id="KW-0547">Nucleotide-binding</keyword>
<evidence type="ECO:0000256" key="6">
    <source>
        <dbReference type="ARBA" id="ARBA00023121"/>
    </source>
</evidence>
<feature type="region of interest" description="Disordered" evidence="12">
    <location>
        <begin position="1"/>
        <end position="41"/>
    </location>
</feature>
<dbReference type="SUPFAM" id="SSF52540">
    <property type="entry name" value="P-loop containing nucleoside triphosphate hydrolases"/>
    <property type="match status" value="1"/>
</dbReference>
<dbReference type="RefSeq" id="WP_074705842.1">
    <property type="nucleotide sequence ID" value="NZ_FNOP01000007.1"/>
</dbReference>
<feature type="region of interest" description="Domain I, interacts with DnaA modulators" evidence="8">
    <location>
        <begin position="1"/>
        <end position="44"/>
    </location>
</feature>
<protein>
    <recommendedName>
        <fullName evidence="8 9">Chromosomal replication initiator protein DnaA</fullName>
    </recommendedName>
</protein>
<evidence type="ECO:0000256" key="9">
    <source>
        <dbReference type="NCBIfam" id="TIGR00362"/>
    </source>
</evidence>
<name>A0A1H2X031_ACIFE</name>
<dbReference type="GO" id="GO:0005737">
    <property type="term" value="C:cytoplasm"/>
    <property type="evidence" value="ECO:0007669"/>
    <property type="project" value="UniProtKB-SubCell"/>
</dbReference>
<keyword evidence="3 8" id="KW-0235">DNA replication</keyword>
<dbReference type="Gene3D" id="1.10.8.60">
    <property type="match status" value="1"/>
</dbReference>
<comment type="subcellular location">
    <subcellularLocation>
        <location evidence="8">Cytoplasm</location>
    </subcellularLocation>
</comment>
<dbReference type="GO" id="GO:0006270">
    <property type="term" value="P:DNA replication initiation"/>
    <property type="evidence" value="ECO:0007669"/>
    <property type="project" value="UniProtKB-UniRule"/>
</dbReference>
<evidence type="ECO:0000259" key="13">
    <source>
        <dbReference type="SMART" id="SM00382"/>
    </source>
</evidence>
<evidence type="ECO:0000256" key="2">
    <source>
        <dbReference type="ARBA" id="ARBA00022490"/>
    </source>
</evidence>
<dbReference type="CDD" id="cd00009">
    <property type="entry name" value="AAA"/>
    <property type="match status" value="1"/>
</dbReference>
<dbReference type="InterPro" id="IPR018312">
    <property type="entry name" value="Chromosome_initiator_DnaA_CS"/>
</dbReference>
<dbReference type="GO" id="GO:0005886">
    <property type="term" value="C:plasma membrane"/>
    <property type="evidence" value="ECO:0007669"/>
    <property type="project" value="TreeGrafter"/>
</dbReference>
<accession>A0A1H2X031</accession>
<dbReference type="InterPro" id="IPR027417">
    <property type="entry name" value="P-loop_NTPase"/>
</dbReference>
<feature type="region of interest" description="Domain IV, binds dsDNA" evidence="8">
    <location>
        <begin position="263"/>
        <end position="386"/>
    </location>
</feature>
<evidence type="ECO:0000256" key="8">
    <source>
        <dbReference type="HAMAP-Rule" id="MF_00377"/>
    </source>
</evidence>
<proteinExistence type="inferred from homology"/>
<dbReference type="Proteomes" id="UP000182379">
    <property type="component" value="Unassembled WGS sequence"/>
</dbReference>
<comment type="function">
    <text evidence="8 10">Plays an essential role in the initiation and regulation of chromosomal replication. ATP-DnaA binds to the origin of replication (oriC) to initiate formation of the DNA replication initiation complex once per cell cycle. Binds the DnaA box (a 9 base pair repeat at the origin) and separates the double-stranded (ds)DNA. Forms a right-handed helical filament on oriC DNA; dsDNA binds to the exterior of the filament while single-stranded (ss)DNA is stabiized in the filament's interior. The ATP-DnaA-oriC complex binds and stabilizes one strand of the AT-rich DNA unwinding element (DUE), permitting loading of DNA polymerase. After initiation quickly degrades to an ADP-DnaA complex that is not apt for DNA replication. Binds acidic phospholipids.</text>
</comment>
<evidence type="ECO:0000256" key="10">
    <source>
        <dbReference type="RuleBase" id="RU000577"/>
    </source>
</evidence>
<feature type="binding site" evidence="8">
    <location>
        <position position="94"/>
    </location>
    <ligand>
        <name>ATP</name>
        <dbReference type="ChEBI" id="CHEBI:30616"/>
    </ligand>
</feature>
<dbReference type="InterPro" id="IPR020591">
    <property type="entry name" value="Chromosome_initiator_DnaA-like"/>
</dbReference>
<dbReference type="FunFam" id="3.40.50.300:FF:000668">
    <property type="entry name" value="Chromosomal replication initiator protein DnaA"/>
    <property type="match status" value="1"/>
</dbReference>
<dbReference type="PRINTS" id="PR00051">
    <property type="entry name" value="DNAA"/>
</dbReference>
<dbReference type="NCBIfam" id="TIGR00362">
    <property type="entry name" value="DnaA"/>
    <property type="match status" value="1"/>
</dbReference>
<comment type="subunit">
    <text evidence="8">Oligomerizes as a right-handed, spiral filament on DNA at oriC.</text>
</comment>
<comment type="similarity">
    <text evidence="1 8 11">Belongs to the DnaA family.</text>
</comment>
<evidence type="ECO:0000256" key="7">
    <source>
        <dbReference type="ARBA" id="ARBA00023125"/>
    </source>
</evidence>
<evidence type="ECO:0000313" key="16">
    <source>
        <dbReference type="Proteomes" id="UP000182379"/>
    </source>
</evidence>
<evidence type="ECO:0000259" key="14">
    <source>
        <dbReference type="SMART" id="SM00760"/>
    </source>
</evidence>
<evidence type="ECO:0000256" key="12">
    <source>
        <dbReference type="SAM" id="MobiDB-lite"/>
    </source>
</evidence>
<dbReference type="HAMAP" id="MF_00377">
    <property type="entry name" value="DnaA_bact"/>
    <property type="match status" value="1"/>
</dbReference>
<gene>
    <name evidence="8" type="primary">dnaA</name>
    <name evidence="15" type="ORF">SAMN05216495_10774</name>
</gene>
<feature type="region of interest" description="Domain III, AAA+ region" evidence="8">
    <location>
        <begin position="46"/>
        <end position="262"/>
    </location>
</feature>
<feature type="binding site" evidence="8">
    <location>
        <position position="90"/>
    </location>
    <ligand>
        <name>ATP</name>
        <dbReference type="ChEBI" id="CHEBI:30616"/>
    </ligand>
</feature>
<keyword evidence="2 8" id="KW-0963">Cytoplasm</keyword>
<evidence type="ECO:0000256" key="11">
    <source>
        <dbReference type="RuleBase" id="RU004227"/>
    </source>
</evidence>
<dbReference type="AlphaFoldDB" id="A0A1H2X031"/>
<feature type="binding site" evidence="8">
    <location>
        <position position="93"/>
    </location>
    <ligand>
        <name>ATP</name>
        <dbReference type="ChEBI" id="CHEBI:30616"/>
    </ligand>
</feature>
<dbReference type="SUPFAM" id="SSF48295">
    <property type="entry name" value="TrpR-like"/>
    <property type="match status" value="1"/>
</dbReference>
<dbReference type="Pfam" id="PF08299">
    <property type="entry name" value="Bac_DnaA_C"/>
    <property type="match status" value="1"/>
</dbReference>
<organism evidence="15 16">
    <name type="scientific">Acidaminococcus fermentans</name>
    <dbReference type="NCBI Taxonomy" id="905"/>
    <lineage>
        <taxon>Bacteria</taxon>
        <taxon>Bacillati</taxon>
        <taxon>Bacillota</taxon>
        <taxon>Negativicutes</taxon>
        <taxon>Acidaminococcales</taxon>
        <taxon>Acidaminococcaceae</taxon>
        <taxon>Acidaminococcus</taxon>
    </lineage>
</organism>
<keyword evidence="6 8" id="KW-0446">Lipid-binding</keyword>
<dbReference type="Gene3D" id="3.40.50.300">
    <property type="entry name" value="P-loop containing nucleotide triphosphate hydrolases"/>
    <property type="match status" value="1"/>
</dbReference>
<feature type="domain" description="AAA+ ATPase" evidence="13">
    <location>
        <begin position="79"/>
        <end position="215"/>
    </location>
</feature>
<feature type="binding site" evidence="8">
    <location>
        <position position="92"/>
    </location>
    <ligand>
        <name>ATP</name>
        <dbReference type="ChEBI" id="CHEBI:30616"/>
    </ligand>
</feature>
<keyword evidence="5 8" id="KW-0067">ATP-binding</keyword>
<evidence type="ECO:0000256" key="1">
    <source>
        <dbReference type="ARBA" id="ARBA00006583"/>
    </source>
</evidence>
<evidence type="ECO:0000256" key="4">
    <source>
        <dbReference type="ARBA" id="ARBA00022741"/>
    </source>
</evidence>
<comment type="caution">
    <text evidence="15">The sequence shown here is derived from an EMBL/GenBank/DDBJ whole genome shotgun (WGS) entry which is preliminary data.</text>
</comment>
<dbReference type="EMBL" id="FNOP01000007">
    <property type="protein sequence ID" value="SDW86151.1"/>
    <property type="molecule type" value="Genomic_DNA"/>
</dbReference>
<comment type="domain">
    <text evidence="8">Domain I is involved in oligomerization and binding regulators, domain II is flexibile and of varying length in different bacteria, domain III forms the AAA+ region, while domain IV binds dsDNA.</text>
</comment>
<reference evidence="15 16" key="1">
    <citation type="submission" date="2016-10" db="EMBL/GenBank/DDBJ databases">
        <authorList>
            <person name="Varghese N."/>
            <person name="Submissions S."/>
        </authorList>
    </citation>
    <scope>NUCLEOTIDE SEQUENCE [LARGE SCALE GENOMIC DNA]</scope>
    <source>
        <strain evidence="15 16">WCC6</strain>
    </source>
</reference>
<dbReference type="CDD" id="cd06571">
    <property type="entry name" value="Bac_DnaA_C"/>
    <property type="match status" value="1"/>
</dbReference>
<dbReference type="SMART" id="SM00760">
    <property type="entry name" value="Bac_DnaA_C"/>
    <property type="match status" value="1"/>
</dbReference>